<feature type="compositionally biased region" description="Basic and acidic residues" evidence="1">
    <location>
        <begin position="140"/>
        <end position="155"/>
    </location>
</feature>
<accession>A0A378YR43</accession>
<proteinExistence type="predicted"/>
<feature type="region of interest" description="Disordered" evidence="1">
    <location>
        <begin position="329"/>
        <end position="356"/>
    </location>
</feature>
<evidence type="ECO:0000259" key="2">
    <source>
        <dbReference type="Pfam" id="PF02510"/>
    </source>
</evidence>
<evidence type="ECO:0000313" key="3">
    <source>
        <dbReference type="EMBL" id="SUA79020.1"/>
    </source>
</evidence>
<feature type="compositionally biased region" description="Basic and acidic residues" evidence="1">
    <location>
        <begin position="24"/>
        <end position="50"/>
    </location>
</feature>
<gene>
    <name evidence="3" type="ORF">NCTC13160_02994</name>
    <name evidence="4" type="ORF">PPN31119_04012</name>
</gene>
<dbReference type="Pfam" id="PF02510">
    <property type="entry name" value="SPAN"/>
    <property type="match status" value="1"/>
</dbReference>
<feature type="region of interest" description="Disordered" evidence="1">
    <location>
        <begin position="92"/>
        <end position="156"/>
    </location>
</feature>
<evidence type="ECO:0000313" key="5">
    <source>
        <dbReference type="Proteomes" id="UP000254573"/>
    </source>
</evidence>
<name>A0A378YR43_9BURK</name>
<sequence length="356" mass="36252">MESSGLKGPVGAAGTASAAESVEGAERDRSVADRFEDALRKREAGKRKPDPQPGGVPTWLPWLATYEPQLSLNVDARRAALAADVAERAHLAGQRDAGEAAPLPERTQRAERTDAPGDASDRIREKTSAQTSPDAAAAVRRNDGGADAPDARESTRLQTIAIRDAGASERHHATVGGTATTAAIAGHDGAASMSGRGGHDVGERRKGEPGPAGVAAVGPLPAPGVPWQGMPPRAAAPMRSPFMRTGSNVRHEASSRTGAVPAPGMRYAFQQWGDGHFVQIRAAEIDGQPGFVLGASDPTVQRRLSAMWSAASDAGACVAGSGVAVHAIEPVGADPQSGGEGGEGSEGGEGDEGGPC</sequence>
<evidence type="ECO:0000313" key="4">
    <source>
        <dbReference type="EMBL" id="VVE71704.1"/>
    </source>
</evidence>
<dbReference type="Proteomes" id="UP000361468">
    <property type="component" value="Unassembled WGS sequence"/>
</dbReference>
<reference evidence="4 6" key="2">
    <citation type="submission" date="2019-08" db="EMBL/GenBank/DDBJ databases">
        <authorList>
            <person name="Peeters C."/>
        </authorList>
    </citation>
    <scope>NUCLEOTIDE SEQUENCE [LARGE SCALE GENOMIC DNA]</scope>
    <source>
        <strain evidence="4 6">LMG 31119</strain>
    </source>
</reference>
<dbReference type="RefSeq" id="WP_063598777.1">
    <property type="nucleotide sequence ID" value="NZ_CP007506.3"/>
</dbReference>
<protein>
    <recommendedName>
        <fullName evidence="2">Surface presentation of antigen domain-containing protein</fullName>
    </recommendedName>
</protein>
<feature type="region of interest" description="Disordered" evidence="1">
    <location>
        <begin position="191"/>
        <end position="211"/>
    </location>
</feature>
<dbReference type="EMBL" id="UGSG01000001">
    <property type="protein sequence ID" value="SUA79020.1"/>
    <property type="molecule type" value="Genomic_DNA"/>
</dbReference>
<feature type="compositionally biased region" description="Basic and acidic residues" evidence="1">
    <location>
        <begin position="106"/>
        <end position="127"/>
    </location>
</feature>
<dbReference type="EMBL" id="CABPSO010000016">
    <property type="protein sequence ID" value="VVE71704.1"/>
    <property type="molecule type" value="Genomic_DNA"/>
</dbReference>
<evidence type="ECO:0000313" key="6">
    <source>
        <dbReference type="Proteomes" id="UP000361468"/>
    </source>
</evidence>
<dbReference type="InterPro" id="IPR056746">
    <property type="entry name" value="SPAN_dom"/>
</dbReference>
<keyword evidence="6" id="KW-1185">Reference proteome</keyword>
<dbReference type="Proteomes" id="UP000254573">
    <property type="component" value="Unassembled WGS sequence"/>
</dbReference>
<feature type="domain" description="Surface presentation of antigen" evidence="2">
    <location>
        <begin position="263"/>
        <end position="313"/>
    </location>
</feature>
<dbReference type="STRING" id="93220.A6P55_12300"/>
<feature type="region of interest" description="Disordered" evidence="1">
    <location>
        <begin position="1"/>
        <end position="60"/>
    </location>
</feature>
<feature type="compositionally biased region" description="Basic and acidic residues" evidence="1">
    <location>
        <begin position="197"/>
        <end position="208"/>
    </location>
</feature>
<feature type="compositionally biased region" description="Acidic residues" evidence="1">
    <location>
        <begin position="346"/>
        <end position="356"/>
    </location>
</feature>
<reference evidence="3 5" key="1">
    <citation type="submission" date="2018-06" db="EMBL/GenBank/DDBJ databases">
        <authorList>
            <consortium name="Pathogen Informatics"/>
            <person name="Doyle S."/>
        </authorList>
    </citation>
    <scope>NUCLEOTIDE SEQUENCE [LARGE SCALE GENOMIC DNA]</scope>
    <source>
        <strain evidence="3 5">NCTC13160</strain>
    </source>
</reference>
<organism evidence="3 5">
    <name type="scientific">Pandoraea pnomenusa</name>
    <dbReference type="NCBI Taxonomy" id="93220"/>
    <lineage>
        <taxon>Bacteria</taxon>
        <taxon>Pseudomonadati</taxon>
        <taxon>Pseudomonadota</taxon>
        <taxon>Betaproteobacteria</taxon>
        <taxon>Burkholderiales</taxon>
        <taxon>Burkholderiaceae</taxon>
        <taxon>Pandoraea</taxon>
    </lineage>
</organism>
<evidence type="ECO:0000256" key="1">
    <source>
        <dbReference type="SAM" id="MobiDB-lite"/>
    </source>
</evidence>
<dbReference type="AlphaFoldDB" id="A0A378YR43"/>